<evidence type="ECO:0000256" key="5">
    <source>
        <dbReference type="ARBA" id="ARBA00023014"/>
    </source>
</evidence>
<feature type="compositionally biased region" description="Basic residues" evidence="7">
    <location>
        <begin position="720"/>
        <end position="739"/>
    </location>
</feature>
<evidence type="ECO:0000313" key="10">
    <source>
        <dbReference type="Proteomes" id="UP000245539"/>
    </source>
</evidence>
<proteinExistence type="inferred from homology"/>
<feature type="binding site" evidence="6">
    <location>
        <position position="396"/>
    </location>
    <ligand>
        <name>[4Fe-4S] cluster</name>
        <dbReference type="ChEBI" id="CHEBI:49883"/>
        <note>4Fe-4S-S-AdoMet</note>
    </ligand>
</feature>
<comment type="caution">
    <text evidence="9">The sequence shown here is derived from an EMBL/GenBank/DDBJ whole genome shotgun (WGS) entry which is preliminary data.</text>
</comment>
<feature type="binding site" evidence="6">
    <location>
        <position position="399"/>
    </location>
    <ligand>
        <name>[4Fe-4S] cluster</name>
        <dbReference type="ChEBI" id="CHEBI:49883"/>
        <note>4Fe-4S-S-AdoMet</note>
    </ligand>
</feature>
<dbReference type="SFLD" id="SFLDG01069">
    <property type="entry name" value="UPF0313"/>
    <property type="match status" value="1"/>
</dbReference>
<dbReference type="Proteomes" id="UP000245539">
    <property type="component" value="Unassembled WGS sequence"/>
</dbReference>
<comment type="similarity">
    <text evidence="6">Belongs to the UPF0313 family.</text>
</comment>
<dbReference type="GO" id="GO:0051539">
    <property type="term" value="F:4 iron, 4 sulfur cluster binding"/>
    <property type="evidence" value="ECO:0007669"/>
    <property type="project" value="UniProtKB-KW"/>
</dbReference>
<evidence type="ECO:0000256" key="6">
    <source>
        <dbReference type="HAMAP-Rule" id="MF_01251"/>
    </source>
</evidence>
<name>A0A317CF03_9GAMM</name>
<keyword evidence="3 6" id="KW-0479">Metal-binding</keyword>
<dbReference type="InterPro" id="IPR024560">
    <property type="entry name" value="UPF0313_C"/>
</dbReference>
<dbReference type="Gene3D" id="3.80.30.20">
    <property type="entry name" value="tm_1862 like domain"/>
    <property type="match status" value="1"/>
</dbReference>
<organism evidence="9 10">
    <name type="scientific">Leucothrix pacifica</name>
    <dbReference type="NCBI Taxonomy" id="1247513"/>
    <lineage>
        <taxon>Bacteria</taxon>
        <taxon>Pseudomonadati</taxon>
        <taxon>Pseudomonadota</taxon>
        <taxon>Gammaproteobacteria</taxon>
        <taxon>Thiotrichales</taxon>
        <taxon>Thiotrichaceae</taxon>
        <taxon>Leucothrix</taxon>
    </lineage>
</organism>
<dbReference type="Pfam" id="PF11842">
    <property type="entry name" value="DUF3362"/>
    <property type="match status" value="1"/>
</dbReference>
<feature type="domain" description="Radical SAM core" evidence="8">
    <location>
        <begin position="378"/>
        <end position="644"/>
    </location>
</feature>
<keyword evidence="4 6" id="KW-0408">Iron</keyword>
<dbReference type="EMBL" id="QGKM01000052">
    <property type="protein sequence ID" value="PWQ94890.1"/>
    <property type="molecule type" value="Genomic_DNA"/>
</dbReference>
<evidence type="ECO:0000256" key="3">
    <source>
        <dbReference type="ARBA" id="ARBA00022723"/>
    </source>
</evidence>
<dbReference type="RefSeq" id="WP_109838653.1">
    <property type="nucleotide sequence ID" value="NZ_QGKM01000052.1"/>
</dbReference>
<gene>
    <name evidence="9" type="ORF">DKW60_15910</name>
</gene>
<dbReference type="InterPro" id="IPR020612">
    <property type="entry name" value="Methylthiotransferase_CS"/>
</dbReference>
<dbReference type="HAMAP" id="MF_01251">
    <property type="entry name" value="UPF0313"/>
    <property type="match status" value="1"/>
</dbReference>
<dbReference type="PROSITE" id="PS01278">
    <property type="entry name" value="MTTASE_RADICAL"/>
    <property type="match status" value="1"/>
</dbReference>
<evidence type="ECO:0000256" key="7">
    <source>
        <dbReference type="SAM" id="MobiDB-lite"/>
    </source>
</evidence>
<dbReference type="GO" id="GO:0003824">
    <property type="term" value="F:catalytic activity"/>
    <property type="evidence" value="ECO:0007669"/>
    <property type="project" value="InterPro"/>
</dbReference>
<dbReference type="SUPFAM" id="SSF102114">
    <property type="entry name" value="Radical SAM enzymes"/>
    <property type="match status" value="1"/>
</dbReference>
<dbReference type="InterPro" id="IPR006638">
    <property type="entry name" value="Elp3/MiaA/NifB-like_rSAM"/>
</dbReference>
<comment type="cofactor">
    <cofactor evidence="6">
        <name>[4Fe-4S] cluster</name>
        <dbReference type="ChEBI" id="CHEBI:49883"/>
    </cofactor>
    <text evidence="6">Binds 1 [4Fe-4S] cluster. The cluster is coordinated with 3 cysteines and an exchangeable S-adenosyl-L-methionine.</text>
</comment>
<feature type="binding site" evidence="6">
    <location>
        <position position="392"/>
    </location>
    <ligand>
        <name>[4Fe-4S] cluster</name>
        <dbReference type="ChEBI" id="CHEBI:49883"/>
        <note>4Fe-4S-S-AdoMet</note>
    </ligand>
</feature>
<dbReference type="InterPro" id="IPR013704">
    <property type="entry name" value="UPF0313_N"/>
</dbReference>
<dbReference type="SMART" id="SM00729">
    <property type="entry name" value="Elp3"/>
    <property type="match status" value="1"/>
</dbReference>
<dbReference type="InterPro" id="IPR058240">
    <property type="entry name" value="rSAM_sf"/>
</dbReference>
<evidence type="ECO:0000256" key="1">
    <source>
        <dbReference type="ARBA" id="ARBA00022485"/>
    </source>
</evidence>
<dbReference type="SFLD" id="SFLDS00029">
    <property type="entry name" value="Radical_SAM"/>
    <property type="match status" value="1"/>
</dbReference>
<evidence type="ECO:0000313" key="9">
    <source>
        <dbReference type="EMBL" id="PWQ94890.1"/>
    </source>
</evidence>
<dbReference type="Pfam" id="PF08497">
    <property type="entry name" value="Radical_SAM_N"/>
    <property type="match status" value="1"/>
</dbReference>
<dbReference type="InterPro" id="IPR022946">
    <property type="entry name" value="UPF0313"/>
</dbReference>
<protein>
    <submittedName>
        <fullName evidence="9">YgiQ family radical SAM protein</fullName>
    </submittedName>
</protein>
<evidence type="ECO:0000259" key="8">
    <source>
        <dbReference type="PROSITE" id="PS51918"/>
    </source>
</evidence>
<evidence type="ECO:0000256" key="2">
    <source>
        <dbReference type="ARBA" id="ARBA00022691"/>
    </source>
</evidence>
<dbReference type="SFLD" id="SFLDG01082">
    <property type="entry name" value="B12-binding_domain_containing"/>
    <property type="match status" value="1"/>
</dbReference>
<reference evidence="9 10" key="1">
    <citation type="submission" date="2018-05" db="EMBL/GenBank/DDBJ databases">
        <title>Leucothrix arctica sp. nov., isolated from Arctic seawater.</title>
        <authorList>
            <person name="Choi A."/>
            <person name="Baek K."/>
        </authorList>
    </citation>
    <scope>NUCLEOTIDE SEQUENCE [LARGE SCALE GENOMIC DNA]</scope>
    <source>
        <strain evidence="9 10">JCM 18388</strain>
    </source>
</reference>
<dbReference type="GO" id="GO:0005506">
    <property type="term" value="F:iron ion binding"/>
    <property type="evidence" value="ECO:0007669"/>
    <property type="project" value="UniProtKB-UniRule"/>
</dbReference>
<accession>A0A317CF03</accession>
<dbReference type="OrthoDB" id="9803479at2"/>
<dbReference type="AlphaFoldDB" id="A0A317CF03"/>
<dbReference type="Pfam" id="PF04055">
    <property type="entry name" value="Radical_SAM"/>
    <property type="match status" value="1"/>
</dbReference>
<sequence length="739" mass="82869">MNTQARDIFSHRKYWPHKFGPATELPMTREEMDILGWDSCDIIILTGDAYVDHPSFGMAIIGRLLESQGFRVGIIAQPNWHNVEDFQRLGKPNLFFGVASGNMDSMVNHYTSDRKRRSDDAYTPNGEAGKRPDRATIVYSQRAKEAYKGVPVVIGGIEASLRRIAQYDYWSEKVRRSILPDSKADLLVYGNAERAIVEVAHRLAGGDKITEITDIRGTAFMRQGIPEGWTVIDSTSIDDEVSLEHPEANPYIDTTKQNDCEKSNKEAVAKIEKENEGAAQVVFFDHRPKNIDRETSVIRLPSYDQVVEDKYLYAHTSRVFHLETNPGNARALIQRHGKRDVWLNPPPVPLSMSEFDKVFELPYTRKPHSAYGDATNPAYNMIKFSVNIMRGCFGGCTFCSITEHEGRIIQSRSEDSIIREVETIRDTVPGFTGNISDLGGPTANMYRLACKSPKIEASCRRLSCVFPGICSNLDTNHKPLIKVYRRARALPGIKRVFIASGLRYDLAVEDPEYVKELVTHHVGGYLKIAPEHTESAPLSKMMKPGIGTYDRFKQLFDKYSAEAGKEQYLIPYFISAHPGTTDEDMLNLALWLKKSNFRPDQVQAFLPTPMALASAMYHTEISPLKKVDRLKSEHVGSVRDSGQRRLHKAFLRYHAPENWPVIRQALKRMGREELIGNGKQHLVPAWDPSKPRAKSTGGSGSDLHHRIRGKQGSKGPVKGKGGRGGRGKGRKGGAPAGKR</sequence>
<keyword evidence="10" id="KW-1185">Reference proteome</keyword>
<dbReference type="InterPro" id="IPR007197">
    <property type="entry name" value="rSAM"/>
</dbReference>
<keyword evidence="2 6" id="KW-0949">S-adenosyl-L-methionine</keyword>
<dbReference type="NCBIfam" id="TIGR03904">
    <property type="entry name" value="SAM_YgiQ"/>
    <property type="match status" value="1"/>
</dbReference>
<dbReference type="InterPro" id="IPR023404">
    <property type="entry name" value="rSAM_horseshoe"/>
</dbReference>
<keyword evidence="1 6" id="KW-0004">4Fe-4S</keyword>
<keyword evidence="5 6" id="KW-0411">Iron-sulfur</keyword>
<dbReference type="PANTHER" id="PTHR32331">
    <property type="entry name" value="UPF0313 PROTEIN YGIQ"/>
    <property type="match status" value="1"/>
</dbReference>
<dbReference type="PANTHER" id="PTHR32331:SF0">
    <property type="entry name" value="UPF0313 PROTEIN YGIQ"/>
    <property type="match status" value="1"/>
</dbReference>
<dbReference type="PROSITE" id="PS51918">
    <property type="entry name" value="RADICAL_SAM"/>
    <property type="match status" value="1"/>
</dbReference>
<evidence type="ECO:0000256" key="4">
    <source>
        <dbReference type="ARBA" id="ARBA00023004"/>
    </source>
</evidence>
<feature type="region of interest" description="Disordered" evidence="7">
    <location>
        <begin position="680"/>
        <end position="739"/>
    </location>
</feature>